<dbReference type="EMBL" id="JAWDID010000007">
    <property type="protein sequence ID" value="MDU0339594.1"/>
    <property type="molecule type" value="Genomic_DNA"/>
</dbReference>
<gene>
    <name evidence="2" type="ORF">RKE40_06870</name>
</gene>
<comment type="caution">
    <text evidence="2">The sequence shown here is derived from an EMBL/GenBank/DDBJ whole genome shotgun (WGS) entry which is preliminary data.</text>
</comment>
<feature type="signal peptide" evidence="1">
    <location>
        <begin position="1"/>
        <end position="26"/>
    </location>
</feature>
<keyword evidence="3" id="KW-1185">Reference proteome</keyword>
<sequence length="136" mass="14841">MNATANVMRALLVASALLLPAMAARGAELLMFERAGCVWCERWDREVAPGYDKTAEGRAAPLRRIDLGKGGPAEPTLAKPVRYTPTFVLVSQGREVGRITGYLSNDTFWGLLGKMLADIEKTIERTSGLSATMERQ</sequence>
<reference evidence="2 3" key="1">
    <citation type="submission" date="2023-09" db="EMBL/GenBank/DDBJ databases">
        <title>Whole genome shotgun sequencing (WGS) of Bosea sp. ZW T0_25, isolated from stored onions (Allium cepa).</title>
        <authorList>
            <person name="Stoll D.A."/>
            <person name="Huch M."/>
        </authorList>
    </citation>
    <scope>NUCLEOTIDE SEQUENCE [LARGE SCALE GENOMIC DNA]</scope>
    <source>
        <strain evidence="2 3">ZW T0_25</strain>
    </source>
</reference>
<proteinExistence type="predicted"/>
<dbReference type="InterPro" id="IPR036249">
    <property type="entry name" value="Thioredoxin-like_sf"/>
</dbReference>
<feature type="chain" id="PRO_5045529120" evidence="1">
    <location>
        <begin position="27"/>
        <end position="136"/>
    </location>
</feature>
<evidence type="ECO:0000313" key="2">
    <source>
        <dbReference type="EMBL" id="MDU0339594.1"/>
    </source>
</evidence>
<organism evidence="2 3">
    <name type="scientific">Bosea rubneri</name>
    <dbReference type="NCBI Taxonomy" id="3075434"/>
    <lineage>
        <taxon>Bacteria</taxon>
        <taxon>Pseudomonadati</taxon>
        <taxon>Pseudomonadota</taxon>
        <taxon>Alphaproteobacteria</taxon>
        <taxon>Hyphomicrobiales</taxon>
        <taxon>Boseaceae</taxon>
        <taxon>Bosea</taxon>
    </lineage>
</organism>
<name>A0ABU3S478_9HYPH</name>
<dbReference type="Proteomes" id="UP001254257">
    <property type="component" value="Unassembled WGS sequence"/>
</dbReference>
<keyword evidence="1" id="KW-0732">Signal</keyword>
<dbReference type="Gene3D" id="3.40.30.10">
    <property type="entry name" value="Glutaredoxin"/>
    <property type="match status" value="1"/>
</dbReference>
<dbReference type="RefSeq" id="WP_316017493.1">
    <property type="nucleotide sequence ID" value="NZ_JAWDID010000007.1"/>
</dbReference>
<evidence type="ECO:0000313" key="3">
    <source>
        <dbReference type="Proteomes" id="UP001254257"/>
    </source>
</evidence>
<protein>
    <submittedName>
        <fullName evidence="2">Uncharacterized protein</fullName>
    </submittedName>
</protein>
<accession>A0ABU3S478</accession>
<dbReference type="SUPFAM" id="SSF52833">
    <property type="entry name" value="Thioredoxin-like"/>
    <property type="match status" value="1"/>
</dbReference>
<evidence type="ECO:0000256" key="1">
    <source>
        <dbReference type="SAM" id="SignalP"/>
    </source>
</evidence>